<evidence type="ECO:0000256" key="1">
    <source>
        <dbReference type="SAM" id="MobiDB-lite"/>
    </source>
</evidence>
<name>A0A814MVM1_9BILA</name>
<proteinExistence type="predicted"/>
<dbReference type="Pfam" id="PF13843">
    <property type="entry name" value="DDE_Tnp_1_7"/>
    <property type="match status" value="1"/>
</dbReference>
<evidence type="ECO:0000313" key="4">
    <source>
        <dbReference type="Proteomes" id="UP000663879"/>
    </source>
</evidence>
<dbReference type="PANTHER" id="PTHR46599:SF6">
    <property type="entry name" value="DUAL SPECIFICITY PHOSPHATASE 26"/>
    <property type="match status" value="1"/>
</dbReference>
<sequence>MSRNKFLKITKYLRFDEKSTRTDRAGSDKFCMIRELWDKFIENSQACYRPNQHLTVDEQLLSSKNRCSFIQYIPSKPDKFGIKFWLIVEVVTKYILNGFPYLGKDSERSSNQLFGEYVVEKLVEPYKNKGYCVTCDNYFTSLSLVENLVKIKTTLIGTIRKNKRELQSLVKSKQKLHESLFFEDKKGCALTIYQGRPEKKGILLSSFHEKVTTIPNDEKKMSKIIDSYNKKKVGVDLVNSMTKTYSVKCKTRRWPVVVFFNLVNMAAINSWVLYKQCNNTRISRRLYLIGLAQEILAQSQAQETTPKTPTTPSRKRSASNNSELTPSSSKKVKVDERKKCQIRKCNQHKSNLT</sequence>
<dbReference type="Proteomes" id="UP000663879">
    <property type="component" value="Unassembled WGS sequence"/>
</dbReference>
<feature type="domain" description="PiggyBac transposable element-derived protein" evidence="2">
    <location>
        <begin position="1"/>
        <end position="271"/>
    </location>
</feature>
<evidence type="ECO:0000259" key="2">
    <source>
        <dbReference type="Pfam" id="PF13843"/>
    </source>
</evidence>
<dbReference type="OrthoDB" id="10030973at2759"/>
<dbReference type="AlphaFoldDB" id="A0A814MVM1"/>
<reference evidence="3" key="1">
    <citation type="submission" date="2021-02" db="EMBL/GenBank/DDBJ databases">
        <authorList>
            <person name="Nowell W R."/>
        </authorList>
    </citation>
    <scope>NUCLEOTIDE SEQUENCE</scope>
    <source>
        <strain evidence="3">Ploen Becks lab</strain>
    </source>
</reference>
<comment type="caution">
    <text evidence="3">The sequence shown here is derived from an EMBL/GenBank/DDBJ whole genome shotgun (WGS) entry which is preliminary data.</text>
</comment>
<keyword evidence="4" id="KW-1185">Reference proteome</keyword>
<dbReference type="InterPro" id="IPR029526">
    <property type="entry name" value="PGBD"/>
</dbReference>
<feature type="compositionally biased region" description="Polar residues" evidence="1">
    <location>
        <begin position="318"/>
        <end position="329"/>
    </location>
</feature>
<accession>A0A814MVM1</accession>
<organism evidence="3 4">
    <name type="scientific">Brachionus calyciflorus</name>
    <dbReference type="NCBI Taxonomy" id="104777"/>
    <lineage>
        <taxon>Eukaryota</taxon>
        <taxon>Metazoa</taxon>
        <taxon>Spiralia</taxon>
        <taxon>Gnathifera</taxon>
        <taxon>Rotifera</taxon>
        <taxon>Eurotatoria</taxon>
        <taxon>Monogononta</taxon>
        <taxon>Pseudotrocha</taxon>
        <taxon>Ploima</taxon>
        <taxon>Brachionidae</taxon>
        <taxon>Brachionus</taxon>
    </lineage>
</organism>
<dbReference type="PANTHER" id="PTHR46599">
    <property type="entry name" value="PIGGYBAC TRANSPOSABLE ELEMENT-DERIVED PROTEIN 4"/>
    <property type="match status" value="1"/>
</dbReference>
<gene>
    <name evidence="3" type="ORF">OXX778_LOCUS20359</name>
</gene>
<feature type="region of interest" description="Disordered" evidence="1">
    <location>
        <begin position="300"/>
        <end position="339"/>
    </location>
</feature>
<evidence type="ECO:0000313" key="3">
    <source>
        <dbReference type="EMBL" id="CAF1084542.1"/>
    </source>
</evidence>
<dbReference type="EMBL" id="CAJNOC010006725">
    <property type="protein sequence ID" value="CAF1084542.1"/>
    <property type="molecule type" value="Genomic_DNA"/>
</dbReference>
<protein>
    <recommendedName>
        <fullName evidence="2">PiggyBac transposable element-derived protein domain-containing protein</fullName>
    </recommendedName>
</protein>